<dbReference type="PANTHER" id="PTHR30055">
    <property type="entry name" value="HTH-TYPE TRANSCRIPTIONAL REGULATOR RUTR"/>
    <property type="match status" value="1"/>
</dbReference>
<protein>
    <submittedName>
        <fullName evidence="7">TetR/AcrR family transcriptional regulator C-terminal domain-containing protein</fullName>
    </submittedName>
</protein>
<evidence type="ECO:0000313" key="7">
    <source>
        <dbReference type="EMBL" id="MFD1531155.1"/>
    </source>
</evidence>
<evidence type="ECO:0000313" key="8">
    <source>
        <dbReference type="Proteomes" id="UP001597145"/>
    </source>
</evidence>
<dbReference type="PANTHER" id="PTHR30055:SF151">
    <property type="entry name" value="TRANSCRIPTIONAL REGULATORY PROTEIN"/>
    <property type="match status" value="1"/>
</dbReference>
<feature type="domain" description="HTH gntR-type" evidence="5">
    <location>
        <begin position="6"/>
        <end position="74"/>
    </location>
</feature>
<keyword evidence="3" id="KW-0804">Transcription</keyword>
<feature type="DNA-binding region" description="H-T-H motif" evidence="4">
    <location>
        <begin position="112"/>
        <end position="131"/>
    </location>
</feature>
<dbReference type="Gene3D" id="1.10.10.10">
    <property type="entry name" value="Winged helix-like DNA-binding domain superfamily/Winged helix DNA-binding domain"/>
    <property type="match status" value="1"/>
</dbReference>
<dbReference type="InterPro" id="IPR036388">
    <property type="entry name" value="WH-like_DNA-bd_sf"/>
</dbReference>
<dbReference type="CDD" id="cd07377">
    <property type="entry name" value="WHTH_GntR"/>
    <property type="match status" value="1"/>
</dbReference>
<proteinExistence type="predicted"/>
<dbReference type="SUPFAM" id="SSF48498">
    <property type="entry name" value="Tetracyclin repressor-like, C-terminal domain"/>
    <property type="match status" value="1"/>
</dbReference>
<accession>A0ABW4FLI0</accession>
<dbReference type="SUPFAM" id="SSF46689">
    <property type="entry name" value="Homeodomain-like"/>
    <property type="match status" value="1"/>
</dbReference>
<dbReference type="InterPro" id="IPR000524">
    <property type="entry name" value="Tscrpt_reg_HTH_GntR"/>
</dbReference>
<evidence type="ECO:0000259" key="5">
    <source>
        <dbReference type="PROSITE" id="PS50949"/>
    </source>
</evidence>
<feature type="domain" description="HTH tetR-type" evidence="6">
    <location>
        <begin position="89"/>
        <end position="149"/>
    </location>
</feature>
<dbReference type="EMBL" id="JBHUCP010000009">
    <property type="protein sequence ID" value="MFD1531155.1"/>
    <property type="molecule type" value="Genomic_DNA"/>
</dbReference>
<dbReference type="InterPro" id="IPR001647">
    <property type="entry name" value="HTH_TetR"/>
</dbReference>
<reference evidence="8" key="1">
    <citation type="journal article" date="2019" name="Int. J. Syst. Evol. Microbiol.">
        <title>The Global Catalogue of Microorganisms (GCM) 10K type strain sequencing project: providing services to taxonomists for standard genome sequencing and annotation.</title>
        <authorList>
            <consortium name="The Broad Institute Genomics Platform"/>
            <consortium name="The Broad Institute Genome Sequencing Center for Infectious Disease"/>
            <person name="Wu L."/>
            <person name="Ma J."/>
        </authorList>
    </citation>
    <scope>NUCLEOTIDE SEQUENCE [LARGE SCALE GENOMIC DNA]</scope>
    <source>
        <strain evidence="8">JCM 12165</strain>
    </source>
</reference>
<dbReference type="SUPFAM" id="SSF46785">
    <property type="entry name" value="Winged helix' DNA-binding domain"/>
    <property type="match status" value="1"/>
</dbReference>
<evidence type="ECO:0000256" key="3">
    <source>
        <dbReference type="ARBA" id="ARBA00023163"/>
    </source>
</evidence>
<dbReference type="InterPro" id="IPR050109">
    <property type="entry name" value="HTH-type_TetR-like_transc_reg"/>
</dbReference>
<dbReference type="Pfam" id="PF00392">
    <property type="entry name" value="GntR"/>
    <property type="match status" value="1"/>
</dbReference>
<dbReference type="PROSITE" id="PS50949">
    <property type="entry name" value="HTH_GNTR"/>
    <property type="match status" value="1"/>
</dbReference>
<name>A0ABW4FLI0_9PSEU</name>
<evidence type="ECO:0000256" key="1">
    <source>
        <dbReference type="ARBA" id="ARBA00023015"/>
    </source>
</evidence>
<evidence type="ECO:0000259" key="6">
    <source>
        <dbReference type="PROSITE" id="PS50977"/>
    </source>
</evidence>
<dbReference type="Gene3D" id="1.10.357.10">
    <property type="entry name" value="Tetracycline Repressor, domain 2"/>
    <property type="match status" value="1"/>
</dbReference>
<dbReference type="InterPro" id="IPR036390">
    <property type="entry name" value="WH_DNA-bd_sf"/>
</dbReference>
<dbReference type="InterPro" id="IPR009057">
    <property type="entry name" value="Homeodomain-like_sf"/>
</dbReference>
<evidence type="ECO:0000256" key="4">
    <source>
        <dbReference type="PROSITE-ProRule" id="PRU00335"/>
    </source>
</evidence>
<dbReference type="InterPro" id="IPR036271">
    <property type="entry name" value="Tet_transcr_reg_TetR-rel_C_sf"/>
</dbReference>
<comment type="caution">
    <text evidence="7">The sequence shown here is derived from an EMBL/GenBank/DDBJ whole genome shotgun (WGS) entry which is preliminary data.</text>
</comment>
<gene>
    <name evidence="7" type="ORF">ACFSCY_17085</name>
</gene>
<dbReference type="Pfam" id="PF02909">
    <property type="entry name" value="TetR_C_1"/>
    <property type="match status" value="1"/>
</dbReference>
<dbReference type="RefSeq" id="WP_343971563.1">
    <property type="nucleotide sequence ID" value="NZ_BAAAJG010000002.1"/>
</dbReference>
<keyword evidence="1" id="KW-0805">Transcription regulation</keyword>
<keyword evidence="2 4" id="KW-0238">DNA-binding</keyword>
<dbReference type="InterPro" id="IPR004111">
    <property type="entry name" value="Repressor_TetR_C"/>
</dbReference>
<keyword evidence="8" id="KW-1185">Reference proteome</keyword>
<sequence>MPDPVESPYQRIAGALRERIRSGELAPGDRVPSTRAIVREWGVAMVTAAKALGVLQQEGLVEAHPGMGTVVRAGEHIREPRRTGGRRQTLTRGRIVAEAIAIADAEGLDALSMRRLATALDVGPMTLYRHVAGKDELVYAMVRELMAAHPLPAAGPGPWRAALELVCRLQWRIYRAHHWLAGLMSTTRPMLAPEAMAHSEWVLRALHGVGLPAEEVAREALTLPAFVRGMALSMAAEVEAERETGMTNSEWWQAIGGEVQQLLGSGAFPYLAHMPDGIVDDLDGQFEHGLARHLDGLQARLEAVP</sequence>
<dbReference type="Gene3D" id="1.10.10.60">
    <property type="entry name" value="Homeodomain-like"/>
    <property type="match status" value="1"/>
</dbReference>
<dbReference type="SMART" id="SM00345">
    <property type="entry name" value="HTH_GNTR"/>
    <property type="match status" value="1"/>
</dbReference>
<dbReference type="PROSITE" id="PS50977">
    <property type="entry name" value="HTH_TETR_2"/>
    <property type="match status" value="1"/>
</dbReference>
<dbReference type="Pfam" id="PF00440">
    <property type="entry name" value="TetR_N"/>
    <property type="match status" value="1"/>
</dbReference>
<organism evidence="7 8">
    <name type="scientific">Pseudonocardia aurantiaca</name>
    <dbReference type="NCBI Taxonomy" id="75290"/>
    <lineage>
        <taxon>Bacteria</taxon>
        <taxon>Bacillati</taxon>
        <taxon>Actinomycetota</taxon>
        <taxon>Actinomycetes</taxon>
        <taxon>Pseudonocardiales</taxon>
        <taxon>Pseudonocardiaceae</taxon>
        <taxon>Pseudonocardia</taxon>
    </lineage>
</organism>
<evidence type="ECO:0000256" key="2">
    <source>
        <dbReference type="ARBA" id="ARBA00023125"/>
    </source>
</evidence>
<dbReference type="Proteomes" id="UP001597145">
    <property type="component" value="Unassembled WGS sequence"/>
</dbReference>